<dbReference type="GO" id="GO:0008360">
    <property type="term" value="P:regulation of cell shape"/>
    <property type="evidence" value="ECO:0007669"/>
    <property type="project" value="UniProtKB-KW"/>
</dbReference>
<dbReference type="InterPro" id="IPR016181">
    <property type="entry name" value="Acyl_CoA_acyltransferase"/>
</dbReference>
<keyword evidence="3" id="KW-0133">Cell shape</keyword>
<evidence type="ECO:0000256" key="3">
    <source>
        <dbReference type="ARBA" id="ARBA00022960"/>
    </source>
</evidence>
<dbReference type="Gene3D" id="3.40.630.30">
    <property type="match status" value="2"/>
</dbReference>
<dbReference type="InterPro" id="IPR050644">
    <property type="entry name" value="PG_Glycine_Bridge_Synth"/>
</dbReference>
<dbReference type="GO" id="GO:0071555">
    <property type="term" value="P:cell wall organization"/>
    <property type="evidence" value="ECO:0007669"/>
    <property type="project" value="UniProtKB-KW"/>
</dbReference>
<evidence type="ECO:0000256" key="4">
    <source>
        <dbReference type="ARBA" id="ARBA00022984"/>
    </source>
</evidence>
<dbReference type="Proteomes" id="UP000291144">
    <property type="component" value="Unassembled WGS sequence"/>
</dbReference>
<reference evidence="7 8" key="1">
    <citation type="submission" date="2019-02" db="EMBL/GenBank/DDBJ databases">
        <title>Kribbella capetownensis sp. nov. and Kribbella speibonae sp. nov., isolated from soil.</title>
        <authorList>
            <person name="Curtis S.M."/>
            <person name="Norton I."/>
            <person name="Everest G.J."/>
            <person name="Meyers P.R."/>
        </authorList>
    </citation>
    <scope>NUCLEOTIDE SEQUENCE [LARGE SCALE GENOMIC DNA]</scope>
    <source>
        <strain evidence="7 8">NRRL B-24813</strain>
    </source>
</reference>
<comment type="caution">
    <text evidence="7">The sequence shown here is derived from an EMBL/GenBank/DDBJ whole genome shotgun (WGS) entry which is preliminary data.</text>
</comment>
<dbReference type="EMBL" id="SJKB01000028">
    <property type="protein sequence ID" value="TCC48524.1"/>
    <property type="molecule type" value="Genomic_DNA"/>
</dbReference>
<evidence type="ECO:0000313" key="8">
    <source>
        <dbReference type="Proteomes" id="UP000291144"/>
    </source>
</evidence>
<dbReference type="OrthoDB" id="9793335at2"/>
<gene>
    <name evidence="7" type="ORF">E0H73_42705</name>
</gene>
<dbReference type="SUPFAM" id="SSF55729">
    <property type="entry name" value="Acyl-CoA N-acyltransferases (Nat)"/>
    <property type="match status" value="2"/>
</dbReference>
<dbReference type="AlphaFoldDB" id="A0A4R0JR88"/>
<proteinExistence type="inferred from homology"/>
<accession>A0A4R0JR88</accession>
<evidence type="ECO:0000256" key="5">
    <source>
        <dbReference type="ARBA" id="ARBA00023315"/>
    </source>
</evidence>
<evidence type="ECO:0000256" key="6">
    <source>
        <dbReference type="ARBA" id="ARBA00023316"/>
    </source>
</evidence>
<dbReference type="InterPro" id="IPR003447">
    <property type="entry name" value="FEMABX"/>
</dbReference>
<dbReference type="GO" id="GO:0009252">
    <property type="term" value="P:peptidoglycan biosynthetic process"/>
    <property type="evidence" value="ECO:0007669"/>
    <property type="project" value="UniProtKB-KW"/>
</dbReference>
<dbReference type="Pfam" id="PF02388">
    <property type="entry name" value="FemAB"/>
    <property type="match status" value="2"/>
</dbReference>
<evidence type="ECO:0000256" key="2">
    <source>
        <dbReference type="ARBA" id="ARBA00022679"/>
    </source>
</evidence>
<dbReference type="PROSITE" id="PS51191">
    <property type="entry name" value="FEMABX"/>
    <property type="match status" value="1"/>
</dbReference>
<evidence type="ECO:0000256" key="1">
    <source>
        <dbReference type="ARBA" id="ARBA00009943"/>
    </source>
</evidence>
<keyword evidence="2 7" id="KW-0808">Transferase</keyword>
<comment type="similarity">
    <text evidence="1">Belongs to the FemABX family.</text>
</comment>
<keyword evidence="5" id="KW-0012">Acyltransferase</keyword>
<dbReference type="PANTHER" id="PTHR36174">
    <property type="entry name" value="LIPID II:GLYCINE GLYCYLTRANSFERASE"/>
    <property type="match status" value="1"/>
</dbReference>
<organism evidence="7 8">
    <name type="scientific">Kribbella pittospori</name>
    <dbReference type="NCBI Taxonomy" id="722689"/>
    <lineage>
        <taxon>Bacteria</taxon>
        <taxon>Bacillati</taxon>
        <taxon>Actinomycetota</taxon>
        <taxon>Actinomycetes</taxon>
        <taxon>Propionibacteriales</taxon>
        <taxon>Kribbellaceae</taxon>
        <taxon>Kribbella</taxon>
    </lineage>
</organism>
<name>A0A4R0JR88_9ACTN</name>
<keyword evidence="4" id="KW-0573">Peptidoglycan synthesis</keyword>
<dbReference type="GO" id="GO:0016755">
    <property type="term" value="F:aminoacyltransferase activity"/>
    <property type="evidence" value="ECO:0007669"/>
    <property type="project" value="InterPro"/>
</dbReference>
<protein>
    <submittedName>
        <fullName evidence="7">Peptidoglycan bridge formation glycyltransferase FemA/FemB family protein</fullName>
    </submittedName>
</protein>
<sequence>MAQHVWRCFVLTLCSTSQLPLTISQVEPMEYRAAADLYGGRSFLQVPSWSAVKAAWTSELLAWRDGENRVVGTSLVLFRRLPGFSRWFAYLPDGPDIDWTDPNLDRWLDPLLDYLERNGVFAVRMGPPASYRRWQAATLKAAAGPGRRVDHILPDVVEPIGSAVADRLRAVGWRRCGEGGSAGDAQPRFLFQVPLEKQTADALRNRLGKDWKRNILKATKSGVEIRRGTWNDLPTFYELLKQTERRNGFELGRSLAYYQREYRELNSEMPGTMRLYLSTCDDEVLAAHTMIVVGRRAWYQTGGSADHRRDVRPSHILQWSMIREAKELGAELYDMLGVSGCLDPEDRAFGLLRWKLGTGGELVETVGEWERVLPGPINAVLHRAMVSYRNRRVRKGIGHREQADPAPGRHAGRQMALMMERRRSGLQIHPQRAP</sequence>
<keyword evidence="6" id="KW-0961">Cell wall biogenesis/degradation</keyword>
<keyword evidence="8" id="KW-1185">Reference proteome</keyword>
<evidence type="ECO:0000313" key="7">
    <source>
        <dbReference type="EMBL" id="TCC48524.1"/>
    </source>
</evidence>
<dbReference type="PANTHER" id="PTHR36174:SF1">
    <property type="entry name" value="LIPID II:GLYCINE GLYCYLTRANSFERASE"/>
    <property type="match status" value="1"/>
</dbReference>